<comment type="function">
    <text evidence="1">Required for the transposition of the insertion element.</text>
</comment>
<dbReference type="AlphaFoldDB" id="A0A4Y4F8I3"/>
<dbReference type="PANTHER" id="PTHR10948:SF23">
    <property type="entry name" value="TRANSPOSASE INSI FOR INSERTION SEQUENCE ELEMENT IS30A-RELATED"/>
    <property type="match status" value="1"/>
</dbReference>
<dbReference type="GO" id="GO:0004803">
    <property type="term" value="F:transposase activity"/>
    <property type="evidence" value="ECO:0007669"/>
    <property type="project" value="InterPro"/>
</dbReference>
<dbReference type="PANTHER" id="PTHR10948">
    <property type="entry name" value="TRANSPOSASE"/>
    <property type="match status" value="1"/>
</dbReference>
<accession>A0A4Y4F8I3</accession>
<dbReference type="EMBL" id="BJOC01000035">
    <property type="protein sequence ID" value="GED23438.1"/>
    <property type="molecule type" value="Genomic_DNA"/>
</dbReference>
<dbReference type="Gene3D" id="3.30.420.10">
    <property type="entry name" value="Ribonuclease H-like superfamily/Ribonuclease H"/>
    <property type="match status" value="1"/>
</dbReference>
<dbReference type="InterPro" id="IPR012337">
    <property type="entry name" value="RNaseH-like_sf"/>
</dbReference>
<comment type="similarity">
    <text evidence="2">Belongs to the transposase IS30 family.</text>
</comment>
<proteinExistence type="inferred from homology"/>
<dbReference type="GO" id="GO:0015074">
    <property type="term" value="P:DNA integration"/>
    <property type="evidence" value="ECO:0007669"/>
    <property type="project" value="InterPro"/>
</dbReference>
<dbReference type="PROSITE" id="PS50994">
    <property type="entry name" value="INTEGRASE"/>
    <property type="match status" value="1"/>
</dbReference>
<dbReference type="GO" id="GO:0003677">
    <property type="term" value="F:DNA binding"/>
    <property type="evidence" value="ECO:0007669"/>
    <property type="project" value="InterPro"/>
</dbReference>
<protein>
    <recommendedName>
        <fullName evidence="3">Integrase catalytic domain-containing protein</fullName>
    </recommendedName>
</protein>
<dbReference type="GO" id="GO:0006313">
    <property type="term" value="P:DNA transposition"/>
    <property type="evidence" value="ECO:0007669"/>
    <property type="project" value="InterPro"/>
</dbReference>
<evidence type="ECO:0000256" key="2">
    <source>
        <dbReference type="ARBA" id="ARBA00006363"/>
    </source>
</evidence>
<evidence type="ECO:0000313" key="5">
    <source>
        <dbReference type="Proteomes" id="UP000319812"/>
    </source>
</evidence>
<reference evidence="4 5" key="1">
    <citation type="submission" date="2019-06" db="EMBL/GenBank/DDBJ databases">
        <title>Whole genome shotgun sequence of Halomonas halmophila NBRC 15537.</title>
        <authorList>
            <person name="Hosoyama A."/>
            <person name="Uohara A."/>
            <person name="Ohji S."/>
            <person name="Ichikawa N."/>
        </authorList>
    </citation>
    <scope>NUCLEOTIDE SEQUENCE [LARGE SCALE GENOMIC DNA]</scope>
    <source>
        <strain evidence="4 5">NBRC 15537</strain>
    </source>
</reference>
<dbReference type="InterPro" id="IPR051917">
    <property type="entry name" value="Transposase-Integrase"/>
</dbReference>
<evidence type="ECO:0000313" key="4">
    <source>
        <dbReference type="EMBL" id="GED23438.1"/>
    </source>
</evidence>
<name>A0A4Y4F8I3_9GAMM</name>
<dbReference type="InterPro" id="IPR053392">
    <property type="entry name" value="Transposase_IS30-like"/>
</dbReference>
<dbReference type="SUPFAM" id="SSF53098">
    <property type="entry name" value="Ribonuclease H-like"/>
    <property type="match status" value="1"/>
</dbReference>
<dbReference type="InterPro" id="IPR001598">
    <property type="entry name" value="Transposase_IS30_CS"/>
</dbReference>
<feature type="domain" description="Integrase catalytic" evidence="3">
    <location>
        <begin position="1"/>
        <end position="128"/>
    </location>
</feature>
<keyword evidence="5" id="KW-1185">Reference proteome</keyword>
<dbReference type="InterPro" id="IPR036397">
    <property type="entry name" value="RNaseH_sf"/>
</dbReference>
<gene>
    <name evidence="4" type="ORF">HHA01_24150</name>
</gene>
<sequence length="139" mass="15508">MERTTRVVMLAKVDGTTAAAYVGFSDKLNEVSRSLRLSMTYDQGREMVKHADITQKTGTAIYFADPHSSWQRGSNENTNGLLRQYLPKGADLSVYSPDDLDEIAASLNTRPRQTLDWRKPLEVYAKVLQKSVAGPSTLQ</sequence>
<dbReference type="GO" id="GO:0005829">
    <property type="term" value="C:cytosol"/>
    <property type="evidence" value="ECO:0007669"/>
    <property type="project" value="TreeGrafter"/>
</dbReference>
<evidence type="ECO:0000259" key="3">
    <source>
        <dbReference type="PROSITE" id="PS50994"/>
    </source>
</evidence>
<dbReference type="InterPro" id="IPR001584">
    <property type="entry name" value="Integrase_cat-core"/>
</dbReference>
<dbReference type="PROSITE" id="PS01043">
    <property type="entry name" value="TRANSPOSASE_IS30"/>
    <property type="match status" value="1"/>
</dbReference>
<comment type="caution">
    <text evidence="4">The sequence shown here is derived from an EMBL/GenBank/DDBJ whole genome shotgun (WGS) entry which is preliminary data.</text>
</comment>
<dbReference type="Proteomes" id="UP000319812">
    <property type="component" value="Unassembled WGS sequence"/>
</dbReference>
<dbReference type="NCBIfam" id="NF033563">
    <property type="entry name" value="transpos_IS30"/>
    <property type="match status" value="1"/>
</dbReference>
<organism evidence="4 5">
    <name type="scientific">Halomonas halmophila</name>
    <dbReference type="NCBI Taxonomy" id="252"/>
    <lineage>
        <taxon>Bacteria</taxon>
        <taxon>Pseudomonadati</taxon>
        <taxon>Pseudomonadota</taxon>
        <taxon>Gammaproteobacteria</taxon>
        <taxon>Oceanospirillales</taxon>
        <taxon>Halomonadaceae</taxon>
        <taxon>Halomonas</taxon>
    </lineage>
</organism>
<evidence type="ECO:0000256" key="1">
    <source>
        <dbReference type="ARBA" id="ARBA00002190"/>
    </source>
</evidence>